<reference evidence="1 2" key="1">
    <citation type="submission" date="2018-11" db="EMBL/GenBank/DDBJ databases">
        <title>Changes in penicillin susceptibility of Streptococcus suis isolates by amino acid alterations in the penicillin-binding protein.</title>
        <authorList>
            <person name="Niemann L."/>
            <person name="Eichhorn I."/>
        </authorList>
    </citation>
    <scope>NUCLEOTIDE SEQUENCE [LARGE SCALE GENOMIC DNA]</scope>
    <source>
        <strain evidence="1 2">IMT40201</strain>
    </source>
</reference>
<protein>
    <submittedName>
        <fullName evidence="1">Uncharacterized protein</fullName>
    </submittedName>
</protein>
<accession>A0A3R8LY13</accession>
<gene>
    <name evidence="1" type="ORF">EI219_02915</name>
</gene>
<dbReference type="EMBL" id="RRZQ01000005">
    <property type="protein sequence ID" value="RRN50542.1"/>
    <property type="molecule type" value="Genomic_DNA"/>
</dbReference>
<dbReference type="RefSeq" id="WP_125070011.1">
    <property type="nucleotide sequence ID" value="NZ_RRZQ01000005.1"/>
</dbReference>
<sequence>MTTSVSNKTTKYTPNSYNGEKPFNDIPCANGEVLAPFVVMDDTMIKVLAINRDNMKTVRLKNGRIVPVAYTPVAIEHFYGALSAYFKDINAYLNRYDTGKLEVFSFDELSSKGKISRLKLEKHPNDETQDKMMFEEINYKPAATTSHEEKIMMMEAIVELIDIVYQRNKKYGKILKLIYHDVTISKQEIIEKLGMKKTQGYDAIKKAQTMAKEVYKELNQ</sequence>
<name>A0A3R8LY13_STRSU</name>
<evidence type="ECO:0000313" key="2">
    <source>
        <dbReference type="Proteomes" id="UP000281324"/>
    </source>
</evidence>
<organism evidence="1 2">
    <name type="scientific">Streptococcus suis</name>
    <dbReference type="NCBI Taxonomy" id="1307"/>
    <lineage>
        <taxon>Bacteria</taxon>
        <taxon>Bacillati</taxon>
        <taxon>Bacillota</taxon>
        <taxon>Bacilli</taxon>
        <taxon>Lactobacillales</taxon>
        <taxon>Streptococcaceae</taxon>
        <taxon>Streptococcus</taxon>
    </lineage>
</organism>
<comment type="caution">
    <text evidence="1">The sequence shown here is derived from an EMBL/GenBank/DDBJ whole genome shotgun (WGS) entry which is preliminary data.</text>
</comment>
<evidence type="ECO:0000313" key="1">
    <source>
        <dbReference type="EMBL" id="RRN50542.1"/>
    </source>
</evidence>
<dbReference type="Proteomes" id="UP000281324">
    <property type="component" value="Unassembled WGS sequence"/>
</dbReference>
<proteinExistence type="predicted"/>
<dbReference type="AlphaFoldDB" id="A0A3R8LY13"/>